<gene>
    <name evidence="2" type="ORF">OG814_11765</name>
</gene>
<dbReference type="EMBL" id="CP108188">
    <property type="protein sequence ID" value="WTR69900.1"/>
    <property type="molecule type" value="Genomic_DNA"/>
</dbReference>
<feature type="region of interest" description="Disordered" evidence="1">
    <location>
        <begin position="81"/>
        <end position="152"/>
    </location>
</feature>
<protein>
    <recommendedName>
        <fullName evidence="4">Ribbon-helix-helix protein CopG domain-containing protein</fullName>
    </recommendedName>
</protein>
<proteinExistence type="predicted"/>
<evidence type="ECO:0000256" key="1">
    <source>
        <dbReference type="SAM" id="MobiDB-lite"/>
    </source>
</evidence>
<sequence length="152" mass="15833">MATAKSNQQPTPPKAGTRPSVRVDDQLADDLAVVMRTGANLSDAIRLCVRQVADMYRTAWAEDVVPVGTAPVLLAYQLGKAPAPAPAQPSPSDASTSGYDARRTPAALPVGRPAPAVVQPAAPAVQPPAPAPVPRRQFRRAGPFPGVPVRHP</sequence>
<organism evidence="2 3">
    <name type="scientific">Streptomyces zaomyceticus</name>
    <dbReference type="NCBI Taxonomy" id="68286"/>
    <lineage>
        <taxon>Bacteria</taxon>
        <taxon>Bacillati</taxon>
        <taxon>Actinomycetota</taxon>
        <taxon>Actinomycetes</taxon>
        <taxon>Kitasatosporales</taxon>
        <taxon>Streptomycetaceae</taxon>
        <taxon>Streptomyces</taxon>
    </lineage>
</organism>
<evidence type="ECO:0000313" key="3">
    <source>
        <dbReference type="Proteomes" id="UP001622594"/>
    </source>
</evidence>
<accession>A0ABZ1L5Z5</accession>
<reference evidence="2 3" key="1">
    <citation type="submission" date="2022-10" db="EMBL/GenBank/DDBJ databases">
        <title>The complete genomes of actinobacterial strains from the NBC collection.</title>
        <authorList>
            <person name="Joergensen T.S."/>
            <person name="Alvarez Arevalo M."/>
            <person name="Sterndorff E.B."/>
            <person name="Faurdal D."/>
            <person name="Vuksanovic O."/>
            <person name="Mourched A.-S."/>
            <person name="Charusanti P."/>
            <person name="Shaw S."/>
            <person name="Blin K."/>
            <person name="Weber T."/>
        </authorList>
    </citation>
    <scope>NUCLEOTIDE SEQUENCE [LARGE SCALE GENOMIC DNA]</scope>
    <source>
        <strain evidence="2 3">NBC_00123</strain>
    </source>
</reference>
<name>A0ABZ1L5Z5_9ACTN</name>
<feature type="region of interest" description="Disordered" evidence="1">
    <location>
        <begin position="1"/>
        <end position="23"/>
    </location>
</feature>
<evidence type="ECO:0008006" key="4">
    <source>
        <dbReference type="Google" id="ProtNLM"/>
    </source>
</evidence>
<feature type="compositionally biased region" description="Low complexity" evidence="1">
    <location>
        <begin position="109"/>
        <end position="124"/>
    </location>
</feature>
<dbReference type="Proteomes" id="UP001622594">
    <property type="component" value="Chromosome"/>
</dbReference>
<keyword evidence="3" id="KW-1185">Reference proteome</keyword>
<dbReference type="RefSeq" id="WP_406337006.1">
    <property type="nucleotide sequence ID" value="NZ_CP108188.1"/>
</dbReference>
<evidence type="ECO:0000313" key="2">
    <source>
        <dbReference type="EMBL" id="WTR69900.1"/>
    </source>
</evidence>